<feature type="compositionally biased region" description="Basic and acidic residues" evidence="2">
    <location>
        <begin position="112"/>
        <end position="126"/>
    </location>
</feature>
<organism evidence="3 4">
    <name type="scientific">Riccia fluitans</name>
    <dbReference type="NCBI Taxonomy" id="41844"/>
    <lineage>
        <taxon>Eukaryota</taxon>
        <taxon>Viridiplantae</taxon>
        <taxon>Streptophyta</taxon>
        <taxon>Embryophyta</taxon>
        <taxon>Marchantiophyta</taxon>
        <taxon>Marchantiopsida</taxon>
        <taxon>Marchantiidae</taxon>
        <taxon>Marchantiales</taxon>
        <taxon>Ricciaceae</taxon>
        <taxon>Riccia</taxon>
    </lineage>
</organism>
<feature type="compositionally biased region" description="Basic and acidic residues" evidence="2">
    <location>
        <begin position="141"/>
        <end position="152"/>
    </location>
</feature>
<sequence>MSRSRLSTQDGIAEQCLFGLIHEVPAKSKGSKELQNEMAYWNGSGRAMAPPEARSKDVAHENSYPNWSVGSRTPMADAIKRKGGKELHMAPAALKAPSVTTQRRTAPPKQHVVSEERYIPQEEKTPASKKKPKSSSLKVPKKADIGEADGRARQLSVPDENRERLMQARRKLEQALEKADSLVDQLEKLEDNIEALEEEKVTLLDQLLRLNETGRSPAYCREVKLPSVESNILLSCGLQEMDAACLGLLRKRHYVQGRVSAK</sequence>
<feature type="compositionally biased region" description="Basic and acidic residues" evidence="2">
    <location>
        <begin position="78"/>
        <end position="88"/>
    </location>
</feature>
<evidence type="ECO:0000313" key="3">
    <source>
        <dbReference type="EMBL" id="KAL2610344.1"/>
    </source>
</evidence>
<evidence type="ECO:0000313" key="4">
    <source>
        <dbReference type="Proteomes" id="UP001605036"/>
    </source>
</evidence>
<protein>
    <submittedName>
        <fullName evidence="3">Uncharacterized protein</fullName>
    </submittedName>
</protein>
<gene>
    <name evidence="3" type="ORF">R1flu_028917</name>
</gene>
<name>A0ABD1XN19_9MARC</name>
<keyword evidence="4" id="KW-1185">Reference proteome</keyword>
<dbReference type="EMBL" id="JBHFFA010000008">
    <property type="protein sequence ID" value="KAL2610344.1"/>
    <property type="molecule type" value="Genomic_DNA"/>
</dbReference>
<reference evidence="3 4" key="1">
    <citation type="submission" date="2024-09" db="EMBL/GenBank/DDBJ databases">
        <title>Chromosome-scale assembly of Riccia fluitans.</title>
        <authorList>
            <person name="Paukszto L."/>
            <person name="Sawicki J."/>
            <person name="Karawczyk K."/>
            <person name="Piernik-Szablinska J."/>
            <person name="Szczecinska M."/>
            <person name="Mazdziarz M."/>
        </authorList>
    </citation>
    <scope>NUCLEOTIDE SEQUENCE [LARGE SCALE GENOMIC DNA]</scope>
    <source>
        <strain evidence="3">Rf_01</strain>
        <tissue evidence="3">Aerial parts of the thallus</tissue>
    </source>
</reference>
<accession>A0ABD1XN19</accession>
<feature type="region of interest" description="Disordered" evidence="2">
    <location>
        <begin position="44"/>
        <end position="160"/>
    </location>
</feature>
<feature type="coiled-coil region" evidence="1">
    <location>
        <begin position="162"/>
        <end position="213"/>
    </location>
</feature>
<dbReference type="AlphaFoldDB" id="A0ABD1XN19"/>
<comment type="caution">
    <text evidence="3">The sequence shown here is derived from an EMBL/GenBank/DDBJ whole genome shotgun (WGS) entry which is preliminary data.</text>
</comment>
<dbReference type="Proteomes" id="UP001605036">
    <property type="component" value="Unassembled WGS sequence"/>
</dbReference>
<proteinExistence type="predicted"/>
<keyword evidence="1" id="KW-0175">Coiled coil</keyword>
<evidence type="ECO:0000256" key="2">
    <source>
        <dbReference type="SAM" id="MobiDB-lite"/>
    </source>
</evidence>
<evidence type="ECO:0000256" key="1">
    <source>
        <dbReference type="SAM" id="Coils"/>
    </source>
</evidence>